<keyword evidence="8" id="KW-1185">Reference proteome</keyword>
<dbReference type="InterPro" id="IPR051459">
    <property type="entry name" value="Cytochrome_c-type_DH"/>
</dbReference>
<dbReference type="Pfam" id="PF00034">
    <property type="entry name" value="Cytochrom_C"/>
    <property type="match status" value="1"/>
</dbReference>
<dbReference type="GO" id="GO:0046872">
    <property type="term" value="F:metal ion binding"/>
    <property type="evidence" value="ECO:0007669"/>
    <property type="project" value="UniProtKB-KW"/>
</dbReference>
<feature type="chain" id="PRO_5042151467" evidence="5">
    <location>
        <begin position="36"/>
        <end position="150"/>
    </location>
</feature>
<keyword evidence="5" id="KW-0732">Signal</keyword>
<evidence type="ECO:0000313" key="8">
    <source>
        <dbReference type="Proteomes" id="UP001204144"/>
    </source>
</evidence>
<evidence type="ECO:0000256" key="5">
    <source>
        <dbReference type="SAM" id="SignalP"/>
    </source>
</evidence>
<organism evidence="7 8">
    <name type="scientific">Lacihabitans soyangensis</name>
    <dbReference type="NCBI Taxonomy" id="869394"/>
    <lineage>
        <taxon>Bacteria</taxon>
        <taxon>Pseudomonadati</taxon>
        <taxon>Bacteroidota</taxon>
        <taxon>Cytophagia</taxon>
        <taxon>Cytophagales</taxon>
        <taxon>Leadbetterellaceae</taxon>
        <taxon>Lacihabitans</taxon>
    </lineage>
</organism>
<dbReference type="GO" id="GO:0009055">
    <property type="term" value="F:electron transfer activity"/>
    <property type="evidence" value="ECO:0007669"/>
    <property type="project" value="InterPro"/>
</dbReference>
<reference evidence="7 8" key="1">
    <citation type="submission" date="2018-11" db="EMBL/GenBank/DDBJ databases">
        <title>Novel bacteria species description.</title>
        <authorList>
            <person name="Han J.-H."/>
        </authorList>
    </citation>
    <scope>NUCLEOTIDE SEQUENCE [LARGE SCALE GENOMIC DNA]</scope>
    <source>
        <strain evidence="7 8">KCTC23259</strain>
    </source>
</reference>
<keyword evidence="1 4" id="KW-0349">Heme</keyword>
<evidence type="ECO:0000256" key="2">
    <source>
        <dbReference type="ARBA" id="ARBA00022723"/>
    </source>
</evidence>
<gene>
    <name evidence="7" type="ORF">EGI31_16110</name>
</gene>
<sequence length="150" mass="16434">MMVPKKKRSIDSSKILSFCFKNSLVLLCLFATACASEEKVKYEQYVISGAEIYKKNCSNCHGLDGSGLRNLYPPIKGSTYLQDKNKLVCIIKNGLEGPINVAGKTYNQKMPAAKGLYDLDIAQLITFLNDKWGSSKKIVEVGDVAGVGCE</sequence>
<dbReference type="InterPro" id="IPR036909">
    <property type="entry name" value="Cyt_c-like_dom_sf"/>
</dbReference>
<dbReference type="InterPro" id="IPR009056">
    <property type="entry name" value="Cyt_c-like_dom"/>
</dbReference>
<dbReference type="PANTHER" id="PTHR35008:SF8">
    <property type="entry name" value="ALCOHOL DEHYDROGENASE CYTOCHROME C SUBUNIT"/>
    <property type="match status" value="1"/>
</dbReference>
<keyword evidence="3 4" id="KW-0408">Iron</keyword>
<dbReference type="AlphaFoldDB" id="A0AAE3KU38"/>
<name>A0AAE3KU38_9BACT</name>
<keyword evidence="2 4" id="KW-0479">Metal-binding</keyword>
<accession>A0AAE3KU38</accession>
<comment type="caution">
    <text evidence="7">The sequence shown here is derived from an EMBL/GenBank/DDBJ whole genome shotgun (WGS) entry which is preliminary data.</text>
</comment>
<dbReference type="Proteomes" id="UP001204144">
    <property type="component" value="Unassembled WGS sequence"/>
</dbReference>
<dbReference type="Gene3D" id="1.10.760.10">
    <property type="entry name" value="Cytochrome c-like domain"/>
    <property type="match status" value="1"/>
</dbReference>
<evidence type="ECO:0000256" key="3">
    <source>
        <dbReference type="ARBA" id="ARBA00023004"/>
    </source>
</evidence>
<dbReference type="SUPFAM" id="SSF46626">
    <property type="entry name" value="Cytochrome c"/>
    <property type="match status" value="1"/>
</dbReference>
<dbReference type="PROSITE" id="PS51257">
    <property type="entry name" value="PROKAR_LIPOPROTEIN"/>
    <property type="match status" value="1"/>
</dbReference>
<feature type="signal peptide" evidence="5">
    <location>
        <begin position="1"/>
        <end position="35"/>
    </location>
</feature>
<evidence type="ECO:0000256" key="4">
    <source>
        <dbReference type="PROSITE-ProRule" id="PRU00433"/>
    </source>
</evidence>
<proteinExistence type="predicted"/>
<evidence type="ECO:0000313" key="7">
    <source>
        <dbReference type="EMBL" id="MCP9764469.1"/>
    </source>
</evidence>
<feature type="domain" description="Cytochrome c" evidence="6">
    <location>
        <begin position="44"/>
        <end position="132"/>
    </location>
</feature>
<evidence type="ECO:0000256" key="1">
    <source>
        <dbReference type="ARBA" id="ARBA00022617"/>
    </source>
</evidence>
<dbReference type="EMBL" id="RJUF01000173">
    <property type="protein sequence ID" value="MCP9764469.1"/>
    <property type="molecule type" value="Genomic_DNA"/>
</dbReference>
<dbReference type="GO" id="GO:0020037">
    <property type="term" value="F:heme binding"/>
    <property type="evidence" value="ECO:0007669"/>
    <property type="project" value="InterPro"/>
</dbReference>
<dbReference type="PROSITE" id="PS51007">
    <property type="entry name" value="CYTC"/>
    <property type="match status" value="1"/>
</dbReference>
<protein>
    <submittedName>
        <fullName evidence="7">Cytochrome c</fullName>
    </submittedName>
</protein>
<dbReference type="PANTHER" id="PTHR35008">
    <property type="entry name" value="BLL4482 PROTEIN-RELATED"/>
    <property type="match status" value="1"/>
</dbReference>
<evidence type="ECO:0000259" key="6">
    <source>
        <dbReference type="PROSITE" id="PS51007"/>
    </source>
</evidence>